<dbReference type="RefSeq" id="WP_377731966.1">
    <property type="nucleotide sequence ID" value="NZ_JBHSRI010000002.1"/>
</dbReference>
<evidence type="ECO:0000259" key="2">
    <source>
        <dbReference type="PROSITE" id="PS50801"/>
    </source>
</evidence>
<proteinExistence type="predicted"/>
<dbReference type="InterPro" id="IPR051932">
    <property type="entry name" value="Bact_StressResp_Reg"/>
</dbReference>
<evidence type="ECO:0000313" key="4">
    <source>
        <dbReference type="Proteomes" id="UP001596170"/>
    </source>
</evidence>
<dbReference type="EMBL" id="JBHSRI010000002">
    <property type="protein sequence ID" value="MFC6037969.1"/>
    <property type="molecule type" value="Genomic_DNA"/>
</dbReference>
<reference evidence="4" key="1">
    <citation type="journal article" date="2019" name="Int. J. Syst. Evol. Microbiol.">
        <title>The Global Catalogue of Microorganisms (GCM) 10K type strain sequencing project: providing services to taxonomists for standard genome sequencing and annotation.</title>
        <authorList>
            <consortium name="The Broad Institute Genomics Platform"/>
            <consortium name="The Broad Institute Genome Sequencing Center for Infectious Disease"/>
            <person name="Wu L."/>
            <person name="Ma J."/>
        </authorList>
    </citation>
    <scope>NUCLEOTIDE SEQUENCE [LARGE SCALE GENOMIC DNA]</scope>
    <source>
        <strain evidence="4">CCUG 54527</strain>
    </source>
</reference>
<dbReference type="PANTHER" id="PTHR33745">
    <property type="entry name" value="RSBT ANTAGONIST PROTEIN RSBS-RELATED"/>
    <property type="match status" value="1"/>
</dbReference>
<organism evidence="3 4">
    <name type="scientific">Paenisporosarcina macmurdoensis</name>
    <dbReference type="NCBI Taxonomy" id="212659"/>
    <lineage>
        <taxon>Bacteria</taxon>
        <taxon>Bacillati</taxon>
        <taxon>Bacillota</taxon>
        <taxon>Bacilli</taxon>
        <taxon>Bacillales</taxon>
        <taxon>Caryophanaceae</taxon>
        <taxon>Paenisporosarcina</taxon>
    </lineage>
</organism>
<sequence length="129" mass="14425">MLAKKRLRSQQELINELSAPVIKLQRHIGLLPVVGEIDTQRAKYILENTLNECSKQGITHLHIDLSEVNMIDTMVAMEIFRLIDALKIVGVKTTLSGVRPEFALTAVHLGLDFKNIQITGNLSQALQLK</sequence>
<accession>A0ABW1L2A1</accession>
<dbReference type="InterPro" id="IPR002645">
    <property type="entry name" value="STAS_dom"/>
</dbReference>
<dbReference type="Gene3D" id="3.30.750.24">
    <property type="entry name" value="STAS domain"/>
    <property type="match status" value="1"/>
</dbReference>
<protein>
    <submittedName>
        <fullName evidence="3">STAS domain-containing protein</fullName>
    </submittedName>
</protein>
<dbReference type="Proteomes" id="UP001596170">
    <property type="component" value="Unassembled WGS sequence"/>
</dbReference>
<evidence type="ECO:0000313" key="3">
    <source>
        <dbReference type="EMBL" id="MFC6037969.1"/>
    </source>
</evidence>
<gene>
    <name evidence="3" type="ORF">ACFPYN_00750</name>
</gene>
<dbReference type="SUPFAM" id="SSF52091">
    <property type="entry name" value="SpoIIaa-like"/>
    <property type="match status" value="1"/>
</dbReference>
<dbReference type="Pfam" id="PF01740">
    <property type="entry name" value="STAS"/>
    <property type="match status" value="1"/>
</dbReference>
<dbReference type="PANTHER" id="PTHR33745:SF3">
    <property type="entry name" value="RSBT CO-ANTAGONIST PROTEIN RSBRC"/>
    <property type="match status" value="1"/>
</dbReference>
<keyword evidence="1" id="KW-0597">Phosphoprotein</keyword>
<dbReference type="CDD" id="cd07041">
    <property type="entry name" value="STAS_RsbR_RsbS_like"/>
    <property type="match status" value="1"/>
</dbReference>
<name>A0ABW1L2A1_9BACL</name>
<dbReference type="InterPro" id="IPR036513">
    <property type="entry name" value="STAS_dom_sf"/>
</dbReference>
<evidence type="ECO:0000256" key="1">
    <source>
        <dbReference type="ARBA" id="ARBA00022553"/>
    </source>
</evidence>
<feature type="domain" description="STAS" evidence="2">
    <location>
        <begin position="18"/>
        <end position="129"/>
    </location>
</feature>
<keyword evidence="4" id="KW-1185">Reference proteome</keyword>
<dbReference type="PROSITE" id="PS50801">
    <property type="entry name" value="STAS"/>
    <property type="match status" value="1"/>
</dbReference>
<comment type="caution">
    <text evidence="3">The sequence shown here is derived from an EMBL/GenBank/DDBJ whole genome shotgun (WGS) entry which is preliminary data.</text>
</comment>